<evidence type="ECO:0000313" key="3">
    <source>
        <dbReference type="Proteomes" id="UP000807469"/>
    </source>
</evidence>
<feature type="compositionally biased region" description="Basic and acidic residues" evidence="1">
    <location>
        <begin position="202"/>
        <end position="218"/>
    </location>
</feature>
<gene>
    <name evidence="2" type="ORF">BDN70DRAFT_942737</name>
</gene>
<dbReference type="Proteomes" id="UP000807469">
    <property type="component" value="Unassembled WGS sequence"/>
</dbReference>
<feature type="region of interest" description="Disordered" evidence="1">
    <location>
        <begin position="199"/>
        <end position="224"/>
    </location>
</feature>
<feature type="non-terminal residue" evidence="2">
    <location>
        <position position="1"/>
    </location>
</feature>
<reference evidence="2" key="1">
    <citation type="submission" date="2020-11" db="EMBL/GenBank/DDBJ databases">
        <authorList>
            <consortium name="DOE Joint Genome Institute"/>
            <person name="Ahrendt S."/>
            <person name="Riley R."/>
            <person name="Andreopoulos W."/>
            <person name="Labutti K."/>
            <person name="Pangilinan J."/>
            <person name="Ruiz-Duenas F.J."/>
            <person name="Barrasa J.M."/>
            <person name="Sanchez-Garcia M."/>
            <person name="Camarero S."/>
            <person name="Miyauchi S."/>
            <person name="Serrano A."/>
            <person name="Linde D."/>
            <person name="Babiker R."/>
            <person name="Drula E."/>
            <person name="Ayuso-Fernandez I."/>
            <person name="Pacheco R."/>
            <person name="Padilla G."/>
            <person name="Ferreira P."/>
            <person name="Barriuso J."/>
            <person name="Kellner H."/>
            <person name="Castanera R."/>
            <person name="Alfaro M."/>
            <person name="Ramirez L."/>
            <person name="Pisabarro A.G."/>
            <person name="Kuo A."/>
            <person name="Tritt A."/>
            <person name="Lipzen A."/>
            <person name="He G."/>
            <person name="Yan M."/>
            <person name="Ng V."/>
            <person name="Cullen D."/>
            <person name="Martin F."/>
            <person name="Rosso M.-N."/>
            <person name="Henrissat B."/>
            <person name="Hibbett D."/>
            <person name="Martinez A.T."/>
            <person name="Grigoriev I.V."/>
        </authorList>
    </citation>
    <scope>NUCLEOTIDE SEQUENCE</scope>
    <source>
        <strain evidence="2">CIRM-BRFM 674</strain>
    </source>
</reference>
<evidence type="ECO:0000256" key="1">
    <source>
        <dbReference type="SAM" id="MobiDB-lite"/>
    </source>
</evidence>
<sequence length="318" mass="35941">FELNDPCNVVRIDPVVHKSLDPYALIAVTGTSETLRRLSSLIKAGNEDRQKEIDSSGEHMGRSFRLFMENPTFRNPEYQLLVLHPEHFLPAESVFTSYDPSLGTHKAYCPSPDRLLREYPSDLSQSSPPFYGPDGPKRQGGLHLNPLLVILNTDIKFRRYHRLPPPSQFLPEDVLDLMKQTEELTNLIYRELKATPGSAGEGLRKERDLSRRVNEERAARRRAKETKIRSAKSGAAVDAVAGRTPGRYFPWPEGADSETRMEMGMALLSGRSASSFLLSTAVSCHANSWTADLEFTSEDEVFLESLHAVVFFFYFFRS</sequence>
<dbReference type="OrthoDB" id="3216537at2759"/>
<keyword evidence="3" id="KW-1185">Reference proteome</keyword>
<name>A0A9P5Z0I9_9AGAR</name>
<comment type="caution">
    <text evidence="2">The sequence shown here is derived from an EMBL/GenBank/DDBJ whole genome shotgun (WGS) entry which is preliminary data.</text>
</comment>
<dbReference type="AlphaFoldDB" id="A0A9P5Z0I9"/>
<protein>
    <submittedName>
        <fullName evidence="2">Uncharacterized protein</fullName>
    </submittedName>
</protein>
<dbReference type="EMBL" id="MU155233">
    <property type="protein sequence ID" value="KAF9478468.1"/>
    <property type="molecule type" value="Genomic_DNA"/>
</dbReference>
<proteinExistence type="predicted"/>
<organism evidence="2 3">
    <name type="scientific">Pholiota conissans</name>
    <dbReference type="NCBI Taxonomy" id="109636"/>
    <lineage>
        <taxon>Eukaryota</taxon>
        <taxon>Fungi</taxon>
        <taxon>Dikarya</taxon>
        <taxon>Basidiomycota</taxon>
        <taxon>Agaricomycotina</taxon>
        <taxon>Agaricomycetes</taxon>
        <taxon>Agaricomycetidae</taxon>
        <taxon>Agaricales</taxon>
        <taxon>Agaricineae</taxon>
        <taxon>Strophariaceae</taxon>
        <taxon>Pholiota</taxon>
    </lineage>
</organism>
<accession>A0A9P5Z0I9</accession>
<evidence type="ECO:0000313" key="2">
    <source>
        <dbReference type="EMBL" id="KAF9478468.1"/>
    </source>
</evidence>